<dbReference type="EMBL" id="FUXX01000050">
    <property type="protein sequence ID" value="SKA68798.1"/>
    <property type="molecule type" value="Genomic_DNA"/>
</dbReference>
<dbReference type="InterPro" id="IPR041682">
    <property type="entry name" value="AAA_14"/>
</dbReference>
<keyword evidence="4" id="KW-1185">Reference proteome</keyword>
<gene>
    <name evidence="3" type="ORF">SAMN02745213_02094</name>
</gene>
<dbReference type="InterPro" id="IPR025420">
    <property type="entry name" value="DUF4143"/>
</dbReference>
<dbReference type="Pfam" id="PF13635">
    <property type="entry name" value="DUF4143"/>
    <property type="match status" value="1"/>
</dbReference>
<proteinExistence type="predicted"/>
<organism evidence="3 4">
    <name type="scientific">Succinivibrio dextrinosolvens DSM 3072</name>
    <dbReference type="NCBI Taxonomy" id="1123324"/>
    <lineage>
        <taxon>Bacteria</taxon>
        <taxon>Pseudomonadati</taxon>
        <taxon>Pseudomonadota</taxon>
        <taxon>Gammaproteobacteria</taxon>
        <taxon>Aeromonadales</taxon>
        <taxon>Succinivibrionaceae</taxon>
        <taxon>Succinivibrio</taxon>
    </lineage>
</organism>
<sequence length="402" mass="46775">MIKRELYLERIRPFMHKDLIKVITGIRRCGKSVILQLIQKELENEGITPSSILNYNFESLKLAKLCTAEALHKDVIDKTKAISGKAYIFFDEIQEVENWEKVINSLRIDIDCDIYITGSNSKLLSGELSTYLAGRYVEFIIYPFSFKEFCSLIKKTKPKSSTAECFNLYIKFGGMPYLWNLEYQEEPVKQYLQDLYNAVELKDIIRRNKIRDVDLLERIINYITANTGNTFSATSISKYLKNEGRTIAPETVLNYIHAGIDAFLFYPVKRQDVEGKKILSVQEKYYIVDHGIREAVIGDNMANINMILENIVFLELIRRGYKVTVGKYAQKEIDFIAQKQAKTIYIQVCYILATQETSEREFGVYRNIKDNYPKYVLSLDEFDMSRDGIIHKNIKDFLLEDD</sequence>
<feature type="domain" description="AAA" evidence="1">
    <location>
        <begin position="20"/>
        <end position="150"/>
    </location>
</feature>
<protein>
    <recommendedName>
        <fullName evidence="5">AAA domain-containing protein</fullName>
    </recommendedName>
</protein>
<feature type="domain" description="DUF4143" evidence="2">
    <location>
        <begin position="202"/>
        <end position="350"/>
    </location>
</feature>
<evidence type="ECO:0008006" key="5">
    <source>
        <dbReference type="Google" id="ProtNLM"/>
    </source>
</evidence>
<evidence type="ECO:0000259" key="2">
    <source>
        <dbReference type="Pfam" id="PF13635"/>
    </source>
</evidence>
<dbReference type="PANTHER" id="PTHR33295">
    <property type="entry name" value="ATPASE"/>
    <property type="match status" value="1"/>
</dbReference>
<dbReference type="RefSeq" id="WP_078929413.1">
    <property type="nucleotide sequence ID" value="NZ_FUXX01000050.1"/>
</dbReference>
<dbReference type="Proteomes" id="UP000242432">
    <property type="component" value="Unassembled WGS sequence"/>
</dbReference>
<dbReference type="PANTHER" id="PTHR33295:SF20">
    <property type="entry name" value="ATPASE"/>
    <property type="match status" value="1"/>
</dbReference>
<reference evidence="4" key="1">
    <citation type="submission" date="2017-02" db="EMBL/GenBank/DDBJ databases">
        <authorList>
            <person name="Varghese N."/>
            <person name="Submissions S."/>
        </authorList>
    </citation>
    <scope>NUCLEOTIDE SEQUENCE [LARGE SCALE GENOMIC DNA]</scope>
    <source>
        <strain evidence="4">DSM 3072</strain>
    </source>
</reference>
<evidence type="ECO:0000313" key="3">
    <source>
        <dbReference type="EMBL" id="SKA68798.1"/>
    </source>
</evidence>
<accession>A0A1T4VVE8</accession>
<evidence type="ECO:0000313" key="4">
    <source>
        <dbReference type="Proteomes" id="UP000242432"/>
    </source>
</evidence>
<dbReference type="InterPro" id="IPR027417">
    <property type="entry name" value="P-loop_NTPase"/>
</dbReference>
<evidence type="ECO:0000259" key="1">
    <source>
        <dbReference type="Pfam" id="PF13173"/>
    </source>
</evidence>
<dbReference type="Pfam" id="PF13173">
    <property type="entry name" value="AAA_14"/>
    <property type="match status" value="1"/>
</dbReference>
<dbReference type="AlphaFoldDB" id="A0A1T4VVE8"/>
<dbReference type="SUPFAM" id="SSF52540">
    <property type="entry name" value="P-loop containing nucleoside triphosphate hydrolases"/>
    <property type="match status" value="1"/>
</dbReference>
<name>A0A1T4VVE8_9GAMM</name>